<sequence length="63" mass="7521">MRYNNLEVVKSRIYSIFDLLYSQNAEKFETFKKSRKKVSKHESENLMYDLIQNVLSQDVISNS</sequence>
<reference evidence="1 2" key="1">
    <citation type="submission" date="2018-06" db="EMBL/GenBank/DDBJ databases">
        <title>Complete Genome Sequence of Desulfobacter hydrogenophilus (DSM3380).</title>
        <authorList>
            <person name="Marietou A."/>
            <person name="Schreiber L."/>
            <person name="Marshall I."/>
            <person name="Jorgensen B."/>
        </authorList>
    </citation>
    <scope>NUCLEOTIDE SEQUENCE [LARGE SCALE GENOMIC DNA]</scope>
    <source>
        <strain evidence="1 2">DSM 3380</strain>
    </source>
</reference>
<proteinExistence type="predicted"/>
<name>A0A328F8R1_9BACT</name>
<dbReference type="EMBL" id="QLNI01000124">
    <property type="protein sequence ID" value="RAL99791.1"/>
    <property type="molecule type" value="Genomic_DNA"/>
</dbReference>
<comment type="caution">
    <text evidence="1">The sequence shown here is derived from an EMBL/GenBank/DDBJ whole genome shotgun (WGS) entry which is preliminary data.</text>
</comment>
<dbReference type="AlphaFoldDB" id="A0A328F8R1"/>
<protein>
    <submittedName>
        <fullName evidence="1">Uncharacterized protein</fullName>
    </submittedName>
</protein>
<dbReference type="Proteomes" id="UP000248798">
    <property type="component" value="Unassembled WGS sequence"/>
</dbReference>
<evidence type="ECO:0000313" key="1">
    <source>
        <dbReference type="EMBL" id="RAL99791.1"/>
    </source>
</evidence>
<accession>A0A328F8R1</accession>
<gene>
    <name evidence="1" type="ORF">DO021_22620</name>
</gene>
<organism evidence="1 2">
    <name type="scientific">Desulfobacter hydrogenophilus</name>
    <dbReference type="NCBI Taxonomy" id="2291"/>
    <lineage>
        <taxon>Bacteria</taxon>
        <taxon>Pseudomonadati</taxon>
        <taxon>Thermodesulfobacteriota</taxon>
        <taxon>Desulfobacteria</taxon>
        <taxon>Desulfobacterales</taxon>
        <taxon>Desulfobacteraceae</taxon>
        <taxon>Desulfobacter</taxon>
    </lineage>
</organism>
<evidence type="ECO:0000313" key="2">
    <source>
        <dbReference type="Proteomes" id="UP000248798"/>
    </source>
</evidence>